<protein>
    <submittedName>
        <fullName evidence="2">Uncharacterized protein</fullName>
    </submittedName>
</protein>
<feature type="non-terminal residue" evidence="2">
    <location>
        <position position="1"/>
    </location>
</feature>
<evidence type="ECO:0000256" key="1">
    <source>
        <dbReference type="SAM" id="MobiDB-lite"/>
    </source>
</evidence>
<name>A0A6J4U0R7_9SPHN</name>
<sequence length="141" mass="15877">GTGLDMAPCGARDTGCVRACRRRRARLLPQSRRRSRRLCSRFRGMQRTGRRRARGADERLFAQHGGDGRGLLLRAFLRREHAARHDQQRPARLHGGQGLSPRRSVGCGRKKLEEVEGGGARRTAVHARHRARTRRKGVAAM</sequence>
<evidence type="ECO:0000313" key="2">
    <source>
        <dbReference type="EMBL" id="CAA9535225.1"/>
    </source>
</evidence>
<proteinExistence type="predicted"/>
<organism evidence="2">
    <name type="scientific">uncultured Sphingosinicella sp</name>
    <dbReference type="NCBI Taxonomy" id="478748"/>
    <lineage>
        <taxon>Bacteria</taxon>
        <taxon>Pseudomonadati</taxon>
        <taxon>Pseudomonadota</taxon>
        <taxon>Alphaproteobacteria</taxon>
        <taxon>Sphingomonadales</taxon>
        <taxon>Sphingosinicellaceae</taxon>
        <taxon>Sphingosinicella</taxon>
        <taxon>environmental samples</taxon>
    </lineage>
</organism>
<reference evidence="2" key="1">
    <citation type="submission" date="2020-02" db="EMBL/GenBank/DDBJ databases">
        <authorList>
            <person name="Meier V. D."/>
        </authorList>
    </citation>
    <scope>NUCLEOTIDE SEQUENCE</scope>
    <source>
        <strain evidence="2">AVDCRST_MAG23</strain>
    </source>
</reference>
<accession>A0A6J4U0R7</accession>
<feature type="region of interest" description="Disordered" evidence="1">
    <location>
        <begin position="82"/>
        <end position="141"/>
    </location>
</feature>
<dbReference type="AlphaFoldDB" id="A0A6J4U0R7"/>
<gene>
    <name evidence="2" type="ORF">AVDCRST_MAG23-1408</name>
</gene>
<dbReference type="EMBL" id="CADCWD010000054">
    <property type="protein sequence ID" value="CAA9535225.1"/>
    <property type="molecule type" value="Genomic_DNA"/>
</dbReference>
<feature type="compositionally biased region" description="Basic residues" evidence="1">
    <location>
        <begin position="123"/>
        <end position="141"/>
    </location>
</feature>
<feature type="non-terminal residue" evidence="2">
    <location>
        <position position="141"/>
    </location>
</feature>